<dbReference type="Proteomes" id="UP001285441">
    <property type="component" value="Unassembled WGS sequence"/>
</dbReference>
<reference evidence="2" key="2">
    <citation type="submission" date="2023-06" db="EMBL/GenBank/DDBJ databases">
        <authorList>
            <consortium name="Lawrence Berkeley National Laboratory"/>
            <person name="Haridas S."/>
            <person name="Hensen N."/>
            <person name="Bonometti L."/>
            <person name="Westerberg I."/>
            <person name="Brannstrom I.O."/>
            <person name="Guillou S."/>
            <person name="Cros-Aarteil S."/>
            <person name="Calhoun S."/>
            <person name="Kuo A."/>
            <person name="Mondo S."/>
            <person name="Pangilinan J."/>
            <person name="Riley R."/>
            <person name="LaButti K."/>
            <person name="Andreopoulos B."/>
            <person name="Lipzen A."/>
            <person name="Chen C."/>
            <person name="Yanf M."/>
            <person name="Daum C."/>
            <person name="Ng V."/>
            <person name="Clum A."/>
            <person name="Steindorff A."/>
            <person name="Ohm R."/>
            <person name="Martin F."/>
            <person name="Silar P."/>
            <person name="Natvig D."/>
            <person name="Lalanne C."/>
            <person name="Gautier V."/>
            <person name="Ament-velasquez S.L."/>
            <person name="Kruys A."/>
            <person name="Hutchinson M.I."/>
            <person name="Powell A.J."/>
            <person name="Barry K."/>
            <person name="Miller A.N."/>
            <person name="Grigoriev I.V."/>
            <person name="Debuchy R."/>
            <person name="Gladieux P."/>
            <person name="Thoren M.H."/>
            <person name="Johannesson H."/>
        </authorList>
    </citation>
    <scope>NUCLEOTIDE SEQUENCE</scope>
    <source>
        <strain evidence="2">CBS 232.78</strain>
    </source>
</reference>
<keyword evidence="3" id="KW-1185">Reference proteome</keyword>
<comment type="caution">
    <text evidence="2">The sequence shown here is derived from an EMBL/GenBank/DDBJ whole genome shotgun (WGS) entry which is preliminary data.</text>
</comment>
<accession>A0AAE0KLM0</accession>
<evidence type="ECO:0000313" key="3">
    <source>
        <dbReference type="Proteomes" id="UP001285441"/>
    </source>
</evidence>
<proteinExistence type="predicted"/>
<dbReference type="AlphaFoldDB" id="A0AAE0KLM0"/>
<dbReference type="EMBL" id="JAULSW010000006">
    <property type="protein sequence ID" value="KAK3378200.1"/>
    <property type="molecule type" value="Genomic_DNA"/>
</dbReference>
<name>A0AAE0KLM0_9PEZI</name>
<gene>
    <name evidence="2" type="ORF">B0H63DRAFT_525448</name>
</gene>
<dbReference type="PANTHER" id="PTHR39218">
    <property type="entry name" value="OXIDOREDUCTASE 14 KDA SUBUNIT, PUTATIVE (AFU_ORTHOLOGUE AFUA_1G12110)-RELATED"/>
    <property type="match status" value="1"/>
</dbReference>
<evidence type="ECO:0000313" key="2">
    <source>
        <dbReference type="EMBL" id="KAK3378200.1"/>
    </source>
</evidence>
<organism evidence="2 3">
    <name type="scientific">Podospora didyma</name>
    <dbReference type="NCBI Taxonomy" id="330526"/>
    <lineage>
        <taxon>Eukaryota</taxon>
        <taxon>Fungi</taxon>
        <taxon>Dikarya</taxon>
        <taxon>Ascomycota</taxon>
        <taxon>Pezizomycotina</taxon>
        <taxon>Sordariomycetes</taxon>
        <taxon>Sordariomycetidae</taxon>
        <taxon>Sordariales</taxon>
        <taxon>Podosporaceae</taxon>
        <taxon>Podospora</taxon>
    </lineage>
</organism>
<keyword evidence="1" id="KW-1133">Transmembrane helix</keyword>
<evidence type="ECO:0000256" key="1">
    <source>
        <dbReference type="SAM" id="Phobius"/>
    </source>
</evidence>
<keyword evidence="1" id="KW-0472">Membrane</keyword>
<dbReference type="PANTHER" id="PTHR39218:SF1">
    <property type="entry name" value="OXIDOREDUCTASE 14 KDA SUBUNIT, PUTATIVE (AFU_ORTHOLOGUE AFUA_1G12110)-RELATED"/>
    <property type="match status" value="1"/>
</dbReference>
<feature type="transmembrane region" description="Helical" evidence="1">
    <location>
        <begin position="33"/>
        <end position="50"/>
    </location>
</feature>
<reference evidence="2" key="1">
    <citation type="journal article" date="2023" name="Mol. Phylogenet. Evol.">
        <title>Genome-scale phylogeny and comparative genomics of the fungal order Sordariales.</title>
        <authorList>
            <person name="Hensen N."/>
            <person name="Bonometti L."/>
            <person name="Westerberg I."/>
            <person name="Brannstrom I.O."/>
            <person name="Guillou S."/>
            <person name="Cros-Aarteil S."/>
            <person name="Calhoun S."/>
            <person name="Haridas S."/>
            <person name="Kuo A."/>
            <person name="Mondo S."/>
            <person name="Pangilinan J."/>
            <person name="Riley R."/>
            <person name="LaButti K."/>
            <person name="Andreopoulos B."/>
            <person name="Lipzen A."/>
            <person name="Chen C."/>
            <person name="Yan M."/>
            <person name="Daum C."/>
            <person name="Ng V."/>
            <person name="Clum A."/>
            <person name="Steindorff A."/>
            <person name="Ohm R.A."/>
            <person name="Martin F."/>
            <person name="Silar P."/>
            <person name="Natvig D.O."/>
            <person name="Lalanne C."/>
            <person name="Gautier V."/>
            <person name="Ament-Velasquez S.L."/>
            <person name="Kruys A."/>
            <person name="Hutchinson M.I."/>
            <person name="Powell A.J."/>
            <person name="Barry K."/>
            <person name="Miller A.N."/>
            <person name="Grigoriev I.V."/>
            <person name="Debuchy R."/>
            <person name="Gladieux P."/>
            <person name="Hiltunen Thoren M."/>
            <person name="Johannesson H."/>
        </authorList>
    </citation>
    <scope>NUCLEOTIDE SEQUENCE</scope>
    <source>
        <strain evidence="2">CBS 232.78</strain>
    </source>
</reference>
<keyword evidence="1" id="KW-0812">Transmembrane</keyword>
<sequence>MVHRIVFWTGFGLATRFWQLGIEMRPFFSKQSAWAYPVFGAVGASFGYWLQGVDERQTAVLQDRRNAILEKRARRAAQREELTGGEEVVTA</sequence>
<protein>
    <submittedName>
        <fullName evidence="2">Uncharacterized protein</fullName>
    </submittedName>
</protein>